<gene>
    <name evidence="3" type="ORF">ENK01_02300</name>
</gene>
<dbReference type="InterPro" id="IPR029069">
    <property type="entry name" value="HotDog_dom_sf"/>
</dbReference>
<keyword evidence="2" id="KW-0378">Hydrolase</keyword>
<dbReference type="Pfam" id="PF13279">
    <property type="entry name" value="4HBT_2"/>
    <property type="match status" value="1"/>
</dbReference>
<dbReference type="SUPFAM" id="SSF54637">
    <property type="entry name" value="Thioesterase/thiol ester dehydrase-isomerase"/>
    <property type="match status" value="1"/>
</dbReference>
<sequence>MYGHVNNAVYYQWFDTLVNRFLIEKTGLEPTTSAQIGLVVETGCSYFAPLAFPEQIEAGLVVTKIGNSSVRYQIGIFAQNAQAPAAQGHFVHVYVDRNSRRPKPMRPAIRAVLQAFAAQA</sequence>
<dbReference type="CDD" id="cd00586">
    <property type="entry name" value="4HBT"/>
    <property type="match status" value="1"/>
</dbReference>
<dbReference type="PANTHER" id="PTHR31793">
    <property type="entry name" value="4-HYDROXYBENZOYL-COA THIOESTERASE FAMILY MEMBER"/>
    <property type="match status" value="1"/>
</dbReference>
<accession>A0A7V5NX45</accession>
<dbReference type="EMBL" id="DROP01000155">
    <property type="protein sequence ID" value="HHI88760.1"/>
    <property type="molecule type" value="Genomic_DNA"/>
</dbReference>
<name>A0A7V5NX45_9PROT</name>
<dbReference type="GO" id="GO:0047617">
    <property type="term" value="F:fatty acyl-CoA hydrolase activity"/>
    <property type="evidence" value="ECO:0007669"/>
    <property type="project" value="TreeGrafter"/>
</dbReference>
<dbReference type="Proteomes" id="UP000885806">
    <property type="component" value="Unassembled WGS sequence"/>
</dbReference>
<dbReference type="Gene3D" id="3.10.129.10">
    <property type="entry name" value="Hotdog Thioesterase"/>
    <property type="match status" value="1"/>
</dbReference>
<comment type="similarity">
    <text evidence="1">Belongs to the 4-hydroxybenzoyl-CoA thioesterase family.</text>
</comment>
<reference evidence="3" key="1">
    <citation type="journal article" date="2020" name="mSystems">
        <title>Genome- and Community-Level Interaction Insights into Carbon Utilization and Element Cycling Functions of Hydrothermarchaeota in Hydrothermal Sediment.</title>
        <authorList>
            <person name="Zhou Z."/>
            <person name="Liu Y."/>
            <person name="Xu W."/>
            <person name="Pan J."/>
            <person name="Luo Z.H."/>
            <person name="Li M."/>
        </authorList>
    </citation>
    <scope>NUCLEOTIDE SEQUENCE [LARGE SCALE GENOMIC DNA]</scope>
    <source>
        <strain evidence="3">HyVt-538</strain>
    </source>
</reference>
<evidence type="ECO:0000256" key="1">
    <source>
        <dbReference type="ARBA" id="ARBA00005953"/>
    </source>
</evidence>
<protein>
    <submittedName>
        <fullName evidence="3">Acyl-CoA thioesterase</fullName>
    </submittedName>
</protein>
<evidence type="ECO:0000256" key="2">
    <source>
        <dbReference type="ARBA" id="ARBA00022801"/>
    </source>
</evidence>
<dbReference type="PANTHER" id="PTHR31793:SF27">
    <property type="entry name" value="NOVEL THIOESTERASE SUPERFAMILY DOMAIN AND SAPOSIN A-TYPE DOMAIN CONTAINING PROTEIN (0610012H03RIK)"/>
    <property type="match status" value="1"/>
</dbReference>
<proteinExistence type="inferred from homology"/>
<comment type="caution">
    <text evidence="3">The sequence shown here is derived from an EMBL/GenBank/DDBJ whole genome shotgun (WGS) entry which is preliminary data.</text>
</comment>
<evidence type="ECO:0000313" key="3">
    <source>
        <dbReference type="EMBL" id="HHI88760.1"/>
    </source>
</evidence>
<dbReference type="AlphaFoldDB" id="A0A7V5NX45"/>
<dbReference type="InterPro" id="IPR050563">
    <property type="entry name" value="4-hydroxybenzoyl-CoA_TE"/>
</dbReference>
<organism evidence="3">
    <name type="scientific">Hellea balneolensis</name>
    <dbReference type="NCBI Taxonomy" id="287478"/>
    <lineage>
        <taxon>Bacteria</taxon>
        <taxon>Pseudomonadati</taxon>
        <taxon>Pseudomonadota</taxon>
        <taxon>Alphaproteobacteria</taxon>
        <taxon>Maricaulales</taxon>
        <taxon>Robiginitomaculaceae</taxon>
        <taxon>Hellea</taxon>
    </lineage>
</organism>